<dbReference type="NCBIfam" id="NF004189">
    <property type="entry name" value="PRK05644.1"/>
    <property type="match status" value="1"/>
</dbReference>
<name>A0A2M6WXZ1_9BACT</name>
<accession>A0A2M6WXZ1</accession>
<dbReference type="PRINTS" id="PR01159">
    <property type="entry name" value="DNAGYRASEB"/>
</dbReference>
<dbReference type="Pfam" id="PF00204">
    <property type="entry name" value="DNA_gyraseB"/>
    <property type="match status" value="1"/>
</dbReference>
<evidence type="ECO:0000259" key="11">
    <source>
        <dbReference type="PROSITE" id="PS50880"/>
    </source>
</evidence>
<dbReference type="CDD" id="cd00822">
    <property type="entry name" value="TopoII_Trans_DNA_gyrase"/>
    <property type="match status" value="1"/>
</dbReference>
<keyword evidence="7 10" id="KW-0799">Topoisomerase</keyword>
<keyword evidence="3 10" id="KW-0479">Metal-binding</keyword>
<dbReference type="FunFam" id="3.30.565.10:FF:000002">
    <property type="entry name" value="DNA gyrase subunit B"/>
    <property type="match status" value="1"/>
</dbReference>
<dbReference type="HAMAP" id="MF_01898">
    <property type="entry name" value="GyrB"/>
    <property type="match status" value="1"/>
</dbReference>
<dbReference type="PANTHER" id="PTHR45866:SF1">
    <property type="entry name" value="DNA GYRASE SUBUNIT B, MITOCHONDRIAL"/>
    <property type="match status" value="1"/>
</dbReference>
<dbReference type="SUPFAM" id="SSF54211">
    <property type="entry name" value="Ribosomal protein S5 domain 2-like"/>
    <property type="match status" value="1"/>
</dbReference>
<evidence type="ECO:0000256" key="3">
    <source>
        <dbReference type="ARBA" id="ARBA00022723"/>
    </source>
</evidence>
<dbReference type="Proteomes" id="UP000228596">
    <property type="component" value="Unassembled WGS sequence"/>
</dbReference>
<keyword evidence="10" id="KW-0963">Cytoplasm</keyword>
<dbReference type="GO" id="GO:0006261">
    <property type="term" value="P:DNA-templated DNA replication"/>
    <property type="evidence" value="ECO:0007669"/>
    <property type="project" value="UniProtKB-UniRule"/>
</dbReference>
<dbReference type="PRINTS" id="PR00418">
    <property type="entry name" value="TPI2FAMILY"/>
</dbReference>
<dbReference type="InterPro" id="IPR003594">
    <property type="entry name" value="HATPase_dom"/>
</dbReference>
<comment type="subunit">
    <text evidence="10">Heterotetramer, composed of two GyrA and two GyrB chains. In the heterotetramer, GyrA contains the active site tyrosine that forms a transient covalent intermediate with DNA, while GyrB binds cofactors and catalyzes ATP hydrolysis.</text>
</comment>
<evidence type="ECO:0000256" key="4">
    <source>
        <dbReference type="ARBA" id="ARBA00022741"/>
    </source>
</evidence>
<comment type="catalytic activity">
    <reaction evidence="1 10">
        <text>ATP-dependent breakage, passage and rejoining of double-stranded DNA.</text>
        <dbReference type="EC" id="5.6.2.2"/>
    </reaction>
</comment>
<evidence type="ECO:0000256" key="6">
    <source>
        <dbReference type="ARBA" id="ARBA00022842"/>
    </source>
</evidence>
<dbReference type="SMART" id="SM00387">
    <property type="entry name" value="HATPase_c"/>
    <property type="match status" value="1"/>
</dbReference>
<feature type="domain" description="Toprim" evidence="11">
    <location>
        <begin position="428"/>
        <end position="542"/>
    </location>
</feature>
<comment type="caution">
    <text evidence="12">The sequence shown here is derived from an EMBL/GenBank/DDBJ whole genome shotgun (WGS) entry which is preliminary data.</text>
</comment>
<dbReference type="EMBL" id="PEZV01000002">
    <property type="protein sequence ID" value="PIT97660.1"/>
    <property type="molecule type" value="Genomic_DNA"/>
</dbReference>
<gene>
    <name evidence="10 12" type="primary">gyrB</name>
    <name evidence="12" type="ORF">COT77_00310</name>
</gene>
<comment type="function">
    <text evidence="10">A type II topoisomerase that negatively supercoils closed circular double-stranded (ds) DNA in an ATP-dependent manner to modulate DNA topology and maintain chromosomes in an underwound state. Negative supercoiling favors strand separation, and DNA replication, transcription, recombination and repair, all of which involve strand separation. Also able to catalyze the interconversion of other topological isomers of dsDNA rings, including catenanes and knotted rings. Type II topoisomerases break and join 2 DNA strands simultaneously in an ATP-dependent manner.</text>
</comment>
<feature type="binding site" evidence="10">
    <location>
        <position position="509"/>
    </location>
    <ligand>
        <name>Mg(2+)</name>
        <dbReference type="ChEBI" id="CHEBI:18420"/>
        <label>2</label>
    </ligand>
</feature>
<keyword evidence="4 10" id="KW-0547">Nucleotide-binding</keyword>
<dbReference type="InterPro" id="IPR001241">
    <property type="entry name" value="Topo_IIA"/>
</dbReference>
<evidence type="ECO:0000256" key="7">
    <source>
        <dbReference type="ARBA" id="ARBA00023029"/>
    </source>
</evidence>
<evidence type="ECO:0000256" key="10">
    <source>
        <dbReference type="HAMAP-Rule" id="MF_01898"/>
    </source>
</evidence>
<dbReference type="SUPFAM" id="SSF56719">
    <property type="entry name" value="Type II DNA topoisomerase"/>
    <property type="match status" value="1"/>
</dbReference>
<dbReference type="Gene3D" id="3.40.50.670">
    <property type="match status" value="1"/>
</dbReference>
<sequence length="643" mass="71900">MNQEEAKKTNYDASSISVLEGLEPVRKRPGMYIGGTGIEGLHHLVWEVLDNAIDEAMAGYAKNINIEILGENEVRITDDGRGIPVDKHKQTGLSALETVLTKLHAGGKFGQNGSYKVSGGLHGVGVSVVNALSEQLIAEVKRDGKIYTQEYSRGKPKGKLISKAEPEANTGTIITFKPDPEIFSNIKFSWNTITDRARQHAYLTKGIKIRVKDLREEKERQYTFYFEGGVIAFVRHINQNKNPIFDPPIYITNNKEDEPAPIEAAIAYADDYNEHLYSFANNINTIEGGTHLTGFRTALTRALNDYAKKKEFLKGMDAVITGDDAREGLTAVLSVKLTEPQFEGQTKAKLGNPEMKGTVESVVYTGLGSYLEEHPNEARKIIEKVLLSAKARLAARAARETVIRKGALEGMTLPGKLTDCSSKDPAKSELFIVEGESAGGSARQGRDRTFQAILPLKGKILNVERARLDRMLSSDEIKALIVAIGAGIGEDLDIEKTRYHRIIIMTDADVDGSHIRTLLLTFFFRHFKPFFEKGYIYFAQPPLYLAQLGKEKEYFYNDDNMNTWLEKNKGAKYSIQRYKGLGEMNPDQLWETTMNPENRILVQAKIEDGEIADQVFSMLMGDEVPPRKRFIQQKAKLVQNLDI</sequence>
<comment type="cofactor">
    <cofactor evidence="10">
        <name>Mg(2+)</name>
        <dbReference type="ChEBI" id="CHEBI:18420"/>
    </cofactor>
    <cofactor evidence="10">
        <name>Mn(2+)</name>
        <dbReference type="ChEBI" id="CHEBI:29035"/>
    </cofactor>
    <cofactor evidence="10">
        <name>Ca(2+)</name>
        <dbReference type="ChEBI" id="CHEBI:29108"/>
    </cofactor>
    <text evidence="10">Binds two Mg(2+) per subunit. The magnesium ions form salt bridges with both the protein and the DNA. Can also accept other divalent metal cations, such as Mn(2+) or Ca(2+).</text>
</comment>
<reference evidence="13" key="1">
    <citation type="submission" date="2017-09" db="EMBL/GenBank/DDBJ databases">
        <title>Depth-based differentiation of microbial function through sediment-hosted aquifers and enrichment of novel symbionts in the deep terrestrial subsurface.</title>
        <authorList>
            <person name="Probst A.J."/>
            <person name="Ladd B."/>
            <person name="Jarett J.K."/>
            <person name="Geller-Mcgrath D.E."/>
            <person name="Sieber C.M.K."/>
            <person name="Emerson J.B."/>
            <person name="Anantharaman K."/>
            <person name="Thomas B.C."/>
            <person name="Malmstrom R."/>
            <person name="Stieglmeier M."/>
            <person name="Klingl A."/>
            <person name="Woyke T."/>
            <person name="Ryan C.M."/>
            <person name="Banfield J.F."/>
        </authorList>
    </citation>
    <scope>NUCLEOTIDE SEQUENCE [LARGE SCALE GENOMIC DNA]</scope>
</reference>
<dbReference type="GO" id="GO:0046872">
    <property type="term" value="F:metal ion binding"/>
    <property type="evidence" value="ECO:0007669"/>
    <property type="project" value="UniProtKB-KW"/>
</dbReference>
<evidence type="ECO:0000256" key="9">
    <source>
        <dbReference type="ARBA" id="ARBA00023235"/>
    </source>
</evidence>
<comment type="similarity">
    <text evidence="2 10">Belongs to the type II topoisomerase GyrB family.</text>
</comment>
<dbReference type="EC" id="5.6.2.2" evidence="10"/>
<dbReference type="GO" id="GO:0005524">
    <property type="term" value="F:ATP binding"/>
    <property type="evidence" value="ECO:0007669"/>
    <property type="project" value="UniProtKB-UniRule"/>
</dbReference>
<feature type="site" description="Interaction with DNA" evidence="10">
    <location>
        <position position="459"/>
    </location>
</feature>
<keyword evidence="8" id="KW-0238">DNA-binding</keyword>
<dbReference type="InterPro" id="IPR013759">
    <property type="entry name" value="Topo_IIA_B_C"/>
</dbReference>
<dbReference type="NCBIfam" id="TIGR01059">
    <property type="entry name" value="gyrB"/>
    <property type="match status" value="1"/>
</dbReference>
<feature type="binding site" evidence="10">
    <location>
        <position position="434"/>
    </location>
    <ligand>
        <name>Mg(2+)</name>
        <dbReference type="ChEBI" id="CHEBI:18420"/>
        <label>1</label>
        <note>catalytic</note>
    </ligand>
</feature>
<keyword evidence="6 10" id="KW-0460">Magnesium</keyword>
<comment type="miscellaneous">
    <text evidence="10">Few gyrases are as efficient as E.coli at forming negative supercoils. Not all organisms have 2 type II topoisomerases; in organisms with a single type II topoisomerase this enzyme also has to decatenate newly replicated chromosomes.</text>
</comment>
<evidence type="ECO:0000313" key="13">
    <source>
        <dbReference type="Proteomes" id="UP000228596"/>
    </source>
</evidence>
<evidence type="ECO:0000256" key="1">
    <source>
        <dbReference type="ARBA" id="ARBA00000185"/>
    </source>
</evidence>
<feature type="binding site" evidence="10">
    <location>
        <position position="507"/>
    </location>
    <ligand>
        <name>Mg(2+)</name>
        <dbReference type="ChEBI" id="CHEBI:18420"/>
        <label>1</label>
        <note>catalytic</note>
    </ligand>
</feature>
<dbReference type="Pfam" id="PF01751">
    <property type="entry name" value="Toprim"/>
    <property type="match status" value="1"/>
</dbReference>
<dbReference type="PANTHER" id="PTHR45866">
    <property type="entry name" value="DNA GYRASE/TOPOISOMERASE SUBUNIT B"/>
    <property type="match status" value="1"/>
</dbReference>
<dbReference type="AlphaFoldDB" id="A0A2M6WXZ1"/>
<keyword evidence="5 10" id="KW-0067">ATP-binding</keyword>
<evidence type="ECO:0000256" key="5">
    <source>
        <dbReference type="ARBA" id="ARBA00022840"/>
    </source>
</evidence>
<keyword evidence="9 10" id="KW-0413">Isomerase</keyword>
<proteinExistence type="inferred from homology"/>
<evidence type="ECO:0000313" key="12">
    <source>
        <dbReference type="EMBL" id="PIT97660.1"/>
    </source>
</evidence>
<comment type="subcellular location">
    <subcellularLocation>
        <location evidence="10">Cytoplasm</location>
    </subcellularLocation>
</comment>
<dbReference type="InterPro" id="IPR000565">
    <property type="entry name" value="Topo_IIA_B"/>
</dbReference>
<feature type="binding site" evidence="10">
    <location>
        <position position="507"/>
    </location>
    <ligand>
        <name>Mg(2+)</name>
        <dbReference type="ChEBI" id="CHEBI:18420"/>
        <label>2</label>
    </ligand>
</feature>
<dbReference type="GO" id="GO:0034335">
    <property type="term" value="F:DNA negative supercoiling activity"/>
    <property type="evidence" value="ECO:0007669"/>
    <property type="project" value="UniProtKB-ARBA"/>
</dbReference>
<dbReference type="InterPro" id="IPR013760">
    <property type="entry name" value="Topo_IIA-like_dom_sf"/>
</dbReference>
<dbReference type="GO" id="GO:0005737">
    <property type="term" value="C:cytoplasm"/>
    <property type="evidence" value="ECO:0007669"/>
    <property type="project" value="UniProtKB-SubCell"/>
</dbReference>
<dbReference type="CDD" id="cd16928">
    <property type="entry name" value="HATPase_GyrB-like"/>
    <property type="match status" value="1"/>
</dbReference>
<dbReference type="InterPro" id="IPR036890">
    <property type="entry name" value="HATPase_C_sf"/>
</dbReference>
<dbReference type="Gene3D" id="3.30.230.10">
    <property type="match status" value="1"/>
</dbReference>
<dbReference type="SMART" id="SM00433">
    <property type="entry name" value="TOP2c"/>
    <property type="match status" value="1"/>
</dbReference>
<feature type="site" description="Interaction with DNA" evidence="10">
    <location>
        <position position="462"/>
    </location>
</feature>
<dbReference type="GO" id="GO:0005694">
    <property type="term" value="C:chromosome"/>
    <property type="evidence" value="ECO:0007669"/>
    <property type="project" value="InterPro"/>
</dbReference>
<dbReference type="GO" id="GO:0003677">
    <property type="term" value="F:DNA binding"/>
    <property type="evidence" value="ECO:0007669"/>
    <property type="project" value="UniProtKB-KW"/>
</dbReference>
<dbReference type="Pfam" id="PF02518">
    <property type="entry name" value="HATPase_c"/>
    <property type="match status" value="1"/>
</dbReference>
<protein>
    <recommendedName>
        <fullName evidence="10">DNA gyrase subunit B</fullName>
        <ecNumber evidence="10">5.6.2.2</ecNumber>
    </recommendedName>
</protein>
<dbReference type="FunFam" id="3.30.230.10:FF:000005">
    <property type="entry name" value="DNA gyrase subunit B"/>
    <property type="match status" value="1"/>
</dbReference>
<dbReference type="Gene3D" id="3.30.565.10">
    <property type="entry name" value="Histidine kinase-like ATPase, C-terminal domain"/>
    <property type="match status" value="1"/>
</dbReference>
<dbReference type="InterPro" id="IPR014721">
    <property type="entry name" value="Ribsml_uS5_D2-typ_fold_subgr"/>
</dbReference>
<dbReference type="InterPro" id="IPR011557">
    <property type="entry name" value="GyrB"/>
</dbReference>
<evidence type="ECO:0000256" key="2">
    <source>
        <dbReference type="ARBA" id="ARBA00010708"/>
    </source>
</evidence>
<dbReference type="GO" id="GO:0006265">
    <property type="term" value="P:DNA topological change"/>
    <property type="evidence" value="ECO:0007669"/>
    <property type="project" value="UniProtKB-UniRule"/>
</dbReference>
<dbReference type="InterPro" id="IPR002288">
    <property type="entry name" value="DNA_gyrase_B_C"/>
</dbReference>
<evidence type="ECO:0000256" key="8">
    <source>
        <dbReference type="ARBA" id="ARBA00023125"/>
    </source>
</evidence>
<dbReference type="FunFam" id="3.40.50.670:FF:000002">
    <property type="entry name" value="DNA gyrase subunit B"/>
    <property type="match status" value="1"/>
</dbReference>
<dbReference type="NCBIfam" id="NF011501">
    <property type="entry name" value="PRK14939.1"/>
    <property type="match status" value="1"/>
</dbReference>
<dbReference type="InterPro" id="IPR013506">
    <property type="entry name" value="Topo_IIA_bsu_dom2"/>
</dbReference>
<dbReference type="InterPro" id="IPR020568">
    <property type="entry name" value="Ribosomal_Su5_D2-typ_SF"/>
</dbReference>
<dbReference type="PROSITE" id="PS50880">
    <property type="entry name" value="TOPRIM"/>
    <property type="match status" value="1"/>
</dbReference>
<dbReference type="Pfam" id="PF00986">
    <property type="entry name" value="DNA_gyraseB_C"/>
    <property type="match status" value="1"/>
</dbReference>
<dbReference type="InterPro" id="IPR006171">
    <property type="entry name" value="TOPRIM_dom"/>
</dbReference>
<organism evidence="12 13">
    <name type="scientific">Candidatus Berkelbacteria bacterium CG10_big_fil_rev_8_21_14_0_10_41_12</name>
    <dbReference type="NCBI Taxonomy" id="1974513"/>
    <lineage>
        <taxon>Bacteria</taxon>
        <taxon>Candidatus Berkelbacteria</taxon>
    </lineage>
</organism>
<dbReference type="SUPFAM" id="SSF55874">
    <property type="entry name" value="ATPase domain of HSP90 chaperone/DNA topoisomerase II/histidine kinase"/>
    <property type="match status" value="1"/>
</dbReference>